<keyword evidence="1" id="KW-1133">Transmembrane helix</keyword>
<dbReference type="AlphaFoldDB" id="A0A165QI63"/>
<protein>
    <submittedName>
        <fullName evidence="2">Uncharacterized protein</fullName>
    </submittedName>
</protein>
<dbReference type="OrthoDB" id="3269446at2759"/>
<feature type="transmembrane region" description="Helical" evidence="1">
    <location>
        <begin position="12"/>
        <end position="37"/>
    </location>
</feature>
<dbReference type="STRING" id="1314783.A0A165QI63"/>
<dbReference type="Proteomes" id="UP000076727">
    <property type="component" value="Unassembled WGS sequence"/>
</dbReference>
<sequence>MVSAFSISEAQLVALFAESIAYGMHVVTFAICMWTWVHRSSTSKSARSCPVNTCKN</sequence>
<organism evidence="2 3">
    <name type="scientific">Daedalea quercina L-15889</name>
    <dbReference type="NCBI Taxonomy" id="1314783"/>
    <lineage>
        <taxon>Eukaryota</taxon>
        <taxon>Fungi</taxon>
        <taxon>Dikarya</taxon>
        <taxon>Basidiomycota</taxon>
        <taxon>Agaricomycotina</taxon>
        <taxon>Agaricomycetes</taxon>
        <taxon>Polyporales</taxon>
        <taxon>Fomitopsis</taxon>
    </lineage>
</organism>
<evidence type="ECO:0000256" key="1">
    <source>
        <dbReference type="SAM" id="Phobius"/>
    </source>
</evidence>
<proteinExistence type="predicted"/>
<evidence type="ECO:0000313" key="2">
    <source>
        <dbReference type="EMBL" id="KZT69499.1"/>
    </source>
</evidence>
<reference evidence="2 3" key="1">
    <citation type="journal article" date="2016" name="Mol. Biol. Evol.">
        <title>Comparative Genomics of Early-Diverging Mushroom-Forming Fungi Provides Insights into the Origins of Lignocellulose Decay Capabilities.</title>
        <authorList>
            <person name="Nagy L.G."/>
            <person name="Riley R."/>
            <person name="Tritt A."/>
            <person name="Adam C."/>
            <person name="Daum C."/>
            <person name="Floudas D."/>
            <person name="Sun H."/>
            <person name="Yadav J.S."/>
            <person name="Pangilinan J."/>
            <person name="Larsson K.H."/>
            <person name="Matsuura K."/>
            <person name="Barry K."/>
            <person name="Labutti K."/>
            <person name="Kuo R."/>
            <person name="Ohm R.A."/>
            <person name="Bhattacharya S.S."/>
            <person name="Shirouzu T."/>
            <person name="Yoshinaga Y."/>
            <person name="Martin F.M."/>
            <person name="Grigoriev I.V."/>
            <person name="Hibbett D.S."/>
        </authorList>
    </citation>
    <scope>NUCLEOTIDE SEQUENCE [LARGE SCALE GENOMIC DNA]</scope>
    <source>
        <strain evidence="2 3">L-15889</strain>
    </source>
</reference>
<keyword evidence="3" id="KW-1185">Reference proteome</keyword>
<keyword evidence="1" id="KW-0472">Membrane</keyword>
<gene>
    <name evidence="2" type="ORF">DAEQUDRAFT_726453</name>
</gene>
<accession>A0A165QI63</accession>
<name>A0A165QI63_9APHY</name>
<dbReference type="EMBL" id="KV429057">
    <property type="protein sequence ID" value="KZT69499.1"/>
    <property type="molecule type" value="Genomic_DNA"/>
</dbReference>
<evidence type="ECO:0000313" key="3">
    <source>
        <dbReference type="Proteomes" id="UP000076727"/>
    </source>
</evidence>
<keyword evidence="1" id="KW-0812">Transmembrane</keyword>